<evidence type="ECO:0000313" key="8">
    <source>
        <dbReference type="Proteomes" id="UP000182248"/>
    </source>
</evidence>
<dbReference type="PANTHER" id="PTHR42852:SF6">
    <property type="entry name" value="THIOL:DISULFIDE INTERCHANGE PROTEIN DSBE"/>
    <property type="match status" value="1"/>
</dbReference>
<dbReference type="RefSeq" id="WP_083564960.1">
    <property type="nucleotide sequence ID" value="NZ_FPJE01000018.1"/>
</dbReference>
<dbReference type="Pfam" id="PF00578">
    <property type="entry name" value="AhpC-TSA"/>
    <property type="match status" value="1"/>
</dbReference>
<dbReference type="InterPro" id="IPR017937">
    <property type="entry name" value="Thioredoxin_CS"/>
</dbReference>
<dbReference type="Gene3D" id="3.40.30.10">
    <property type="entry name" value="Glutaredoxin"/>
    <property type="match status" value="1"/>
</dbReference>
<dbReference type="PANTHER" id="PTHR42852">
    <property type="entry name" value="THIOL:DISULFIDE INTERCHANGE PROTEIN DSBE"/>
    <property type="match status" value="1"/>
</dbReference>
<dbReference type="InterPro" id="IPR000866">
    <property type="entry name" value="AhpC/TSA"/>
</dbReference>
<keyword evidence="4" id="KW-0676">Redox-active center</keyword>
<dbReference type="GO" id="GO:0016209">
    <property type="term" value="F:antioxidant activity"/>
    <property type="evidence" value="ECO:0007669"/>
    <property type="project" value="InterPro"/>
</dbReference>
<evidence type="ECO:0000256" key="2">
    <source>
        <dbReference type="ARBA" id="ARBA00022748"/>
    </source>
</evidence>
<keyword evidence="5" id="KW-0732">Signal</keyword>
<dbReference type="PROSITE" id="PS51352">
    <property type="entry name" value="THIOREDOXIN_2"/>
    <property type="match status" value="1"/>
</dbReference>
<keyword evidence="7" id="KW-0413">Isomerase</keyword>
<comment type="subcellular location">
    <subcellularLocation>
        <location evidence="1">Cell envelope</location>
    </subcellularLocation>
</comment>
<dbReference type="InterPro" id="IPR013766">
    <property type="entry name" value="Thioredoxin_domain"/>
</dbReference>
<dbReference type="PROSITE" id="PS00194">
    <property type="entry name" value="THIOREDOXIN_1"/>
    <property type="match status" value="1"/>
</dbReference>
<evidence type="ECO:0000256" key="4">
    <source>
        <dbReference type="ARBA" id="ARBA00023284"/>
    </source>
</evidence>
<dbReference type="STRING" id="1150368.SAMN02927921_03121"/>
<protein>
    <submittedName>
        <fullName evidence="7">Thiol-disulfide isomerase or thioredoxin</fullName>
    </submittedName>
</protein>
<dbReference type="GO" id="GO:0030313">
    <property type="term" value="C:cell envelope"/>
    <property type="evidence" value="ECO:0007669"/>
    <property type="project" value="UniProtKB-SubCell"/>
</dbReference>
<sequence>MKKIVIFLISLLCSATIYAQKMNVLGDILASADSLAIFFYQHTDGSYQYDTVPVTQGRFTWEADIPEYQKILTTFLPSRKFLDFISENSTIYLTGRANALEVDIYGSGAEKEATLFGLEMQDLTLNIIQKWNAYSTASKTQQSAIKKEIDELNTKKSEQTAAYIREHPDSGMAANLVYQMARTEDYNTVFPLFSALSETTRKSTTGKLIAEKLEKTRKYALQASIFNFSQKDPDGNIISYEDFRGKYLLVDFWASWCAPCRAENPNILKVYNTYKDKGFEVVGISLDTDAIKWVKAIKEDHLPWPQLSDLKGYQNEIAVYYDIYAIPYSLLVSPEGKIIAKGLRGEALNKKLSELFD</sequence>
<gene>
    <name evidence="7" type="ORF">SAMN02927921_03121</name>
</gene>
<dbReference type="InterPro" id="IPR025380">
    <property type="entry name" value="DUF4369"/>
</dbReference>
<dbReference type="GO" id="GO:0016853">
    <property type="term" value="F:isomerase activity"/>
    <property type="evidence" value="ECO:0007669"/>
    <property type="project" value="UniProtKB-KW"/>
</dbReference>
<keyword evidence="3" id="KW-1015">Disulfide bond</keyword>
<feature type="domain" description="Thioredoxin" evidence="6">
    <location>
        <begin position="219"/>
        <end position="357"/>
    </location>
</feature>
<dbReference type="Proteomes" id="UP000182248">
    <property type="component" value="Unassembled WGS sequence"/>
</dbReference>
<evidence type="ECO:0000259" key="6">
    <source>
        <dbReference type="PROSITE" id="PS51352"/>
    </source>
</evidence>
<dbReference type="InterPro" id="IPR036249">
    <property type="entry name" value="Thioredoxin-like_sf"/>
</dbReference>
<dbReference type="GO" id="GO:0017004">
    <property type="term" value="P:cytochrome complex assembly"/>
    <property type="evidence" value="ECO:0007669"/>
    <property type="project" value="UniProtKB-KW"/>
</dbReference>
<keyword evidence="2" id="KW-0201">Cytochrome c-type biogenesis</keyword>
<feature type="chain" id="PRO_5012408115" evidence="5">
    <location>
        <begin position="20"/>
        <end position="357"/>
    </location>
</feature>
<dbReference type="SUPFAM" id="SSF52833">
    <property type="entry name" value="Thioredoxin-like"/>
    <property type="match status" value="1"/>
</dbReference>
<evidence type="ECO:0000256" key="5">
    <source>
        <dbReference type="SAM" id="SignalP"/>
    </source>
</evidence>
<dbReference type="AlphaFoldDB" id="A0A1K1R3D0"/>
<reference evidence="7 8" key="1">
    <citation type="submission" date="2016-11" db="EMBL/GenBank/DDBJ databases">
        <authorList>
            <person name="Jaros S."/>
            <person name="Januszkiewicz K."/>
            <person name="Wedrychowicz H."/>
        </authorList>
    </citation>
    <scope>NUCLEOTIDE SEQUENCE [LARGE SCALE GENOMIC DNA]</scope>
    <source>
        <strain evidence="7 8">CGMCC 1.12145</strain>
    </source>
</reference>
<dbReference type="CDD" id="cd02966">
    <property type="entry name" value="TlpA_like_family"/>
    <property type="match status" value="1"/>
</dbReference>
<dbReference type="OrthoDB" id="1069091at2"/>
<dbReference type="EMBL" id="FPJE01000018">
    <property type="protein sequence ID" value="SFW66444.1"/>
    <property type="molecule type" value="Genomic_DNA"/>
</dbReference>
<dbReference type="GO" id="GO:0016491">
    <property type="term" value="F:oxidoreductase activity"/>
    <property type="evidence" value="ECO:0007669"/>
    <property type="project" value="InterPro"/>
</dbReference>
<dbReference type="InterPro" id="IPR050553">
    <property type="entry name" value="Thioredoxin_ResA/DsbE_sf"/>
</dbReference>
<feature type="signal peptide" evidence="5">
    <location>
        <begin position="1"/>
        <end position="19"/>
    </location>
</feature>
<proteinExistence type="predicted"/>
<organism evidence="7 8">
    <name type="scientific">Sinomicrobium oceani</name>
    <dbReference type="NCBI Taxonomy" id="1150368"/>
    <lineage>
        <taxon>Bacteria</taxon>
        <taxon>Pseudomonadati</taxon>
        <taxon>Bacteroidota</taxon>
        <taxon>Flavobacteriia</taxon>
        <taxon>Flavobacteriales</taxon>
        <taxon>Flavobacteriaceae</taxon>
        <taxon>Sinomicrobium</taxon>
    </lineage>
</organism>
<evidence type="ECO:0000256" key="3">
    <source>
        <dbReference type="ARBA" id="ARBA00023157"/>
    </source>
</evidence>
<keyword evidence="8" id="KW-1185">Reference proteome</keyword>
<dbReference type="Pfam" id="PF14289">
    <property type="entry name" value="DUF4369"/>
    <property type="match status" value="1"/>
</dbReference>
<evidence type="ECO:0000313" key="7">
    <source>
        <dbReference type="EMBL" id="SFW66444.1"/>
    </source>
</evidence>
<evidence type="ECO:0000256" key="1">
    <source>
        <dbReference type="ARBA" id="ARBA00004196"/>
    </source>
</evidence>
<accession>A0A1K1R3D0</accession>
<name>A0A1K1R3D0_9FLAO</name>